<dbReference type="InterPro" id="IPR002877">
    <property type="entry name" value="RNA_MeTrfase_FtsJ_dom"/>
</dbReference>
<dbReference type="Gene3D" id="3.40.50.150">
    <property type="entry name" value="Vaccinia Virus protein VP39"/>
    <property type="match status" value="1"/>
</dbReference>
<accession>A0A8H6K0V0</accession>
<evidence type="ECO:0000259" key="1">
    <source>
        <dbReference type="Pfam" id="PF01728"/>
    </source>
</evidence>
<name>A0A8H6K0V0_9PEZI</name>
<dbReference type="SUPFAM" id="SSF53335">
    <property type="entry name" value="S-adenosyl-L-methionine-dependent methyltransferases"/>
    <property type="match status" value="1"/>
</dbReference>
<dbReference type="GO" id="GO:0032259">
    <property type="term" value="P:methylation"/>
    <property type="evidence" value="ECO:0007669"/>
    <property type="project" value="InterPro"/>
</dbReference>
<dbReference type="OrthoDB" id="417125at2759"/>
<comment type="caution">
    <text evidence="2">The sequence shown here is derived from an EMBL/GenBank/DDBJ whole genome shotgun (WGS) entry which is preliminary data.</text>
</comment>
<dbReference type="InterPro" id="IPR029063">
    <property type="entry name" value="SAM-dependent_MTases_sf"/>
</dbReference>
<protein>
    <recommendedName>
        <fullName evidence="1">Ribosomal RNA methyltransferase FtsJ domain-containing protein</fullName>
    </recommendedName>
</protein>
<gene>
    <name evidence="2" type="ORF">CMUS01_11003</name>
</gene>
<dbReference type="AlphaFoldDB" id="A0A8H6K0V0"/>
<reference evidence="2" key="1">
    <citation type="journal article" date="2020" name="Phytopathology">
        <title>Genome Sequence Resources of Colletotrichum truncatum, C. plurivorum, C. musicola, and C. sojae: Four Species Pathogenic to Soybean (Glycine max).</title>
        <authorList>
            <person name="Rogerio F."/>
            <person name="Boufleur T.R."/>
            <person name="Ciampi-Guillardi M."/>
            <person name="Sukno S.A."/>
            <person name="Thon M.R."/>
            <person name="Massola Junior N.S."/>
            <person name="Baroncelli R."/>
        </authorList>
    </citation>
    <scope>NUCLEOTIDE SEQUENCE</scope>
    <source>
        <strain evidence="2">LFN0074</strain>
    </source>
</reference>
<keyword evidence="3" id="KW-1185">Reference proteome</keyword>
<organism evidence="2 3">
    <name type="scientific">Colletotrichum musicola</name>
    <dbReference type="NCBI Taxonomy" id="2175873"/>
    <lineage>
        <taxon>Eukaryota</taxon>
        <taxon>Fungi</taxon>
        <taxon>Dikarya</taxon>
        <taxon>Ascomycota</taxon>
        <taxon>Pezizomycotina</taxon>
        <taxon>Sordariomycetes</taxon>
        <taxon>Hypocreomycetidae</taxon>
        <taxon>Glomerellales</taxon>
        <taxon>Glomerellaceae</taxon>
        <taxon>Colletotrichum</taxon>
        <taxon>Colletotrichum orchidearum species complex</taxon>
    </lineage>
</organism>
<dbReference type="GO" id="GO:0008168">
    <property type="term" value="F:methyltransferase activity"/>
    <property type="evidence" value="ECO:0007669"/>
    <property type="project" value="InterPro"/>
</dbReference>
<proteinExistence type="predicted"/>
<evidence type="ECO:0000313" key="3">
    <source>
        <dbReference type="Proteomes" id="UP000639643"/>
    </source>
</evidence>
<feature type="domain" description="Ribosomal RNA methyltransferase FtsJ" evidence="1">
    <location>
        <begin position="32"/>
        <end position="196"/>
    </location>
</feature>
<sequence length="288" mass="32307">MPDYLKMMEEIAWETHFDTTCFKIQNKASPRPQILDMGMAPGGFLSIALKHNREAQAFGFSLPVSDGGYEILVKKRPDVVIKELDVTMLAADLGIDDMPEESPDGRPFLSRQFAPGQRFDLVICGCSIVRDHPVLIVREGCRLRASQLALGLQRLSSGGKMVVLFHKLEAWDTLLDLYRFSRFSDKVQLCKPETGTGHDKRSSFYMVATGVRSDKLEALDAIESWKDLWKAATLDIDGKLMKEVRDEEPAVQTVLGGFGDKLKDMIRKVWSTQAKALKEALVINSIKK</sequence>
<dbReference type="Proteomes" id="UP000639643">
    <property type="component" value="Unassembled WGS sequence"/>
</dbReference>
<dbReference type="EMBL" id="WIGM01000534">
    <property type="protein sequence ID" value="KAF6822628.1"/>
    <property type="molecule type" value="Genomic_DNA"/>
</dbReference>
<evidence type="ECO:0000313" key="2">
    <source>
        <dbReference type="EMBL" id="KAF6822628.1"/>
    </source>
</evidence>
<dbReference type="Pfam" id="PF01728">
    <property type="entry name" value="FtsJ"/>
    <property type="match status" value="1"/>
</dbReference>